<comment type="caution">
    <text evidence="3">The sequence shown here is derived from an EMBL/GenBank/DDBJ whole genome shotgun (WGS) entry which is preliminary data.</text>
</comment>
<accession>A0AAX2CNG4</accession>
<feature type="coiled-coil region" evidence="1">
    <location>
        <begin position="135"/>
        <end position="183"/>
    </location>
</feature>
<keyword evidence="1" id="KW-0175">Coiled coil</keyword>
<evidence type="ECO:0000313" key="3">
    <source>
        <dbReference type="EMBL" id="SCM07052.1"/>
    </source>
</evidence>
<dbReference type="EMBL" id="FMIK01000063">
    <property type="protein sequence ID" value="SCM07052.1"/>
    <property type="molecule type" value="Genomic_DNA"/>
</dbReference>
<proteinExistence type="predicted"/>
<dbReference type="NCBIfam" id="TIGR02894">
    <property type="entry name" value="DNA_bind_RsfA"/>
    <property type="match status" value="1"/>
</dbReference>
<dbReference type="RefSeq" id="WP_087099545.1">
    <property type="nucleotide sequence ID" value="NZ_CP066179.1"/>
</dbReference>
<dbReference type="PANTHER" id="PTHR41302">
    <property type="entry name" value="PRESPORE-SPECIFIC TRANSCRIPTIONAL REGULATOR RSFA-RELATED"/>
    <property type="match status" value="1"/>
</dbReference>
<reference evidence="3 4" key="1">
    <citation type="submission" date="2016-08" db="EMBL/GenBank/DDBJ databases">
        <authorList>
            <person name="Loux V."/>
            <person name="Rue O."/>
        </authorList>
    </citation>
    <scope>NUCLEOTIDE SEQUENCE [LARGE SCALE GENOMIC DNA]</scope>
    <source>
        <strain evidence="3 4">AFSSA_08CEB44bac</strain>
    </source>
</reference>
<evidence type="ECO:0000256" key="1">
    <source>
        <dbReference type="SAM" id="Coils"/>
    </source>
</evidence>
<sequence>MKVRQDAWTDEDDLLLAETVLRHVREGSTQLNAFEEVGDRLNRTSAACGFRWNAVVRYSYEQALQLAKKHRKDKMRAAGGEHAKKRLLYTPPTPSVITSHEEQAGQVQPTASKSSITMQDVIQFLQTVGSSNVKVTALENENTRLNQELKKQILRNEELEKKLEKLEKQSNTVQEDYETLMNIMNRARKLALMDEEERTQTSFRMDRNGNLEKIAE</sequence>
<feature type="domain" description="Myb-like" evidence="2">
    <location>
        <begin position="1"/>
        <end position="56"/>
    </location>
</feature>
<dbReference type="PROSITE" id="PS50090">
    <property type="entry name" value="MYB_LIKE"/>
    <property type="match status" value="1"/>
</dbReference>
<dbReference type="AlphaFoldDB" id="A0AAX2CNG4"/>
<name>A0AAX2CNG4_9BACI</name>
<gene>
    <name evidence="3" type="ORF">BCB44BAC_04373</name>
</gene>
<evidence type="ECO:0000313" key="4">
    <source>
        <dbReference type="Proteomes" id="UP000242164"/>
    </source>
</evidence>
<protein>
    <submittedName>
        <fullName evidence="3">Transcription factor RsfA</fullName>
    </submittedName>
</protein>
<dbReference type="PANTHER" id="PTHR41302:SF1">
    <property type="entry name" value="PRESPORE-SPECIFIC TRANSCRIPTIONAL REGULATOR RSFA"/>
    <property type="match status" value="1"/>
</dbReference>
<evidence type="ECO:0000259" key="2">
    <source>
        <dbReference type="PROSITE" id="PS50090"/>
    </source>
</evidence>
<dbReference type="Proteomes" id="UP000242164">
    <property type="component" value="Unassembled WGS sequence"/>
</dbReference>
<organism evidence="3 4">
    <name type="scientific">Bacillus cytotoxicus</name>
    <dbReference type="NCBI Taxonomy" id="580165"/>
    <lineage>
        <taxon>Bacteria</taxon>
        <taxon>Bacillati</taxon>
        <taxon>Bacillota</taxon>
        <taxon>Bacilli</taxon>
        <taxon>Bacillales</taxon>
        <taxon>Bacillaceae</taxon>
        <taxon>Bacillus</taxon>
        <taxon>Bacillus cereus group</taxon>
    </lineage>
</organism>
<dbReference type="InterPro" id="IPR001005">
    <property type="entry name" value="SANT/Myb"/>
</dbReference>
<dbReference type="Pfam" id="PF13921">
    <property type="entry name" value="Myb_DNA-bind_6"/>
    <property type="match status" value="1"/>
</dbReference>
<dbReference type="InterPro" id="IPR014243">
    <property type="entry name" value="RsfA-like"/>
</dbReference>